<dbReference type="SUPFAM" id="SSF55331">
    <property type="entry name" value="Tautomerase/MIF"/>
    <property type="match status" value="1"/>
</dbReference>
<dbReference type="InterPro" id="IPR001398">
    <property type="entry name" value="Macrophage_inhib_fac"/>
</dbReference>
<comment type="similarity">
    <text evidence="1">Belongs to the MIF family.</text>
</comment>
<dbReference type="Pfam" id="PF01187">
    <property type="entry name" value="MIF"/>
    <property type="match status" value="1"/>
</dbReference>
<feature type="signal peptide" evidence="2">
    <location>
        <begin position="1"/>
        <end position="15"/>
    </location>
</feature>
<proteinExistence type="inferred from homology"/>
<keyword evidence="4" id="KW-1185">Reference proteome</keyword>
<dbReference type="Proteomes" id="UP001362999">
    <property type="component" value="Unassembled WGS sequence"/>
</dbReference>
<evidence type="ECO:0000313" key="4">
    <source>
        <dbReference type="Proteomes" id="UP001362999"/>
    </source>
</evidence>
<feature type="chain" id="PRO_5043418265" evidence="2">
    <location>
        <begin position="16"/>
        <end position="106"/>
    </location>
</feature>
<gene>
    <name evidence="3" type="ORF">R3P38DRAFT_2909012</name>
</gene>
<dbReference type="EMBL" id="JAWWNJ010000019">
    <property type="protein sequence ID" value="KAK7035783.1"/>
    <property type="molecule type" value="Genomic_DNA"/>
</dbReference>
<accession>A0AAW0CBP0</accession>
<sequence length="106" mass="12050">MLYLLLLVNVQIADEAEFARQFSKISAQALEKPKFQFTTNITYNRNTGTVEAPIACGLTILGFPDHEDAQEKCSEIYADFFSEKLDIAKERVYIRFHSPSVPTTSR</sequence>
<dbReference type="InterPro" id="IPR014347">
    <property type="entry name" value="Tautomerase/MIF_sf"/>
</dbReference>
<evidence type="ECO:0000256" key="2">
    <source>
        <dbReference type="SAM" id="SignalP"/>
    </source>
</evidence>
<organism evidence="3 4">
    <name type="scientific">Favolaschia claudopus</name>
    <dbReference type="NCBI Taxonomy" id="2862362"/>
    <lineage>
        <taxon>Eukaryota</taxon>
        <taxon>Fungi</taxon>
        <taxon>Dikarya</taxon>
        <taxon>Basidiomycota</taxon>
        <taxon>Agaricomycotina</taxon>
        <taxon>Agaricomycetes</taxon>
        <taxon>Agaricomycetidae</taxon>
        <taxon>Agaricales</taxon>
        <taxon>Marasmiineae</taxon>
        <taxon>Mycenaceae</taxon>
        <taxon>Favolaschia</taxon>
    </lineage>
</organism>
<dbReference type="Gene3D" id="3.30.429.10">
    <property type="entry name" value="Macrophage Migration Inhibitory Factor"/>
    <property type="match status" value="1"/>
</dbReference>
<name>A0AAW0CBP0_9AGAR</name>
<evidence type="ECO:0000313" key="3">
    <source>
        <dbReference type="EMBL" id="KAK7035783.1"/>
    </source>
</evidence>
<protein>
    <submittedName>
        <fullName evidence="3">Tautomerase/MIF</fullName>
    </submittedName>
</protein>
<keyword evidence="2" id="KW-0732">Signal</keyword>
<dbReference type="AlphaFoldDB" id="A0AAW0CBP0"/>
<evidence type="ECO:0000256" key="1">
    <source>
        <dbReference type="ARBA" id="ARBA00005851"/>
    </source>
</evidence>
<reference evidence="3 4" key="1">
    <citation type="journal article" date="2024" name="J Genomics">
        <title>Draft genome sequencing and assembly of Favolaschia claudopus CIRM-BRFM 2984 isolated from oak limbs.</title>
        <authorList>
            <person name="Navarro D."/>
            <person name="Drula E."/>
            <person name="Chaduli D."/>
            <person name="Cazenave R."/>
            <person name="Ahrendt S."/>
            <person name="Wang J."/>
            <person name="Lipzen A."/>
            <person name="Daum C."/>
            <person name="Barry K."/>
            <person name="Grigoriev I.V."/>
            <person name="Favel A."/>
            <person name="Rosso M.N."/>
            <person name="Martin F."/>
        </authorList>
    </citation>
    <scope>NUCLEOTIDE SEQUENCE [LARGE SCALE GENOMIC DNA]</scope>
    <source>
        <strain evidence="3 4">CIRM-BRFM 2984</strain>
    </source>
</reference>
<comment type="caution">
    <text evidence="3">The sequence shown here is derived from an EMBL/GenBank/DDBJ whole genome shotgun (WGS) entry which is preliminary data.</text>
</comment>